<comment type="caution">
    <text evidence="1">The sequence shown here is derived from an EMBL/GenBank/DDBJ whole genome shotgun (WGS) entry which is preliminary data.</text>
</comment>
<gene>
    <name evidence="1" type="ORF">FAZ19_19805</name>
</gene>
<protein>
    <recommendedName>
        <fullName evidence="3">AAA family ATPase</fullName>
    </recommendedName>
</protein>
<keyword evidence="2" id="KW-1185">Reference proteome</keyword>
<accession>A0A4U0GUY0</accession>
<dbReference type="SUPFAM" id="SSF52540">
    <property type="entry name" value="P-loop containing nucleoside triphosphate hydrolases"/>
    <property type="match status" value="1"/>
</dbReference>
<evidence type="ECO:0000313" key="1">
    <source>
        <dbReference type="EMBL" id="TJY62716.1"/>
    </source>
</evidence>
<sequence>MKKKTLIIGSQGSGKTTKAKELVDNSGLNCHFLLSHSVRYLFDVPRKRDAEILIIDEIRSVPELEIALDYVDKVNLPAIFIMQADYYSFDSTSLPWAVEKRLDQIIDLKDGK</sequence>
<name>A0A4U0GUY0_9SPHI</name>
<dbReference type="EMBL" id="SUKA01000007">
    <property type="protein sequence ID" value="TJY62716.1"/>
    <property type="molecule type" value="Genomic_DNA"/>
</dbReference>
<dbReference type="RefSeq" id="WP_136822503.1">
    <property type="nucleotide sequence ID" value="NZ_BMJX01000007.1"/>
</dbReference>
<organism evidence="1 2">
    <name type="scientific">Sphingobacterium alkalisoli</name>
    <dbReference type="NCBI Taxonomy" id="1874115"/>
    <lineage>
        <taxon>Bacteria</taxon>
        <taxon>Pseudomonadati</taxon>
        <taxon>Bacteroidota</taxon>
        <taxon>Sphingobacteriia</taxon>
        <taxon>Sphingobacteriales</taxon>
        <taxon>Sphingobacteriaceae</taxon>
        <taxon>Sphingobacterium</taxon>
    </lineage>
</organism>
<proteinExistence type="predicted"/>
<dbReference type="InterPro" id="IPR027417">
    <property type="entry name" value="P-loop_NTPase"/>
</dbReference>
<reference evidence="1 2" key="1">
    <citation type="submission" date="2019-04" db="EMBL/GenBank/DDBJ databases">
        <title>Sphingobacterium olei sp. nov., isolated from oil-contaminated soil.</title>
        <authorList>
            <person name="Liu B."/>
        </authorList>
    </citation>
    <scope>NUCLEOTIDE SEQUENCE [LARGE SCALE GENOMIC DNA]</scope>
    <source>
        <strain evidence="1 2">Y3L14</strain>
    </source>
</reference>
<dbReference type="AlphaFoldDB" id="A0A4U0GUY0"/>
<dbReference type="OrthoDB" id="9805698at2"/>
<evidence type="ECO:0000313" key="2">
    <source>
        <dbReference type="Proteomes" id="UP000309872"/>
    </source>
</evidence>
<evidence type="ECO:0008006" key="3">
    <source>
        <dbReference type="Google" id="ProtNLM"/>
    </source>
</evidence>
<dbReference type="Proteomes" id="UP000309872">
    <property type="component" value="Unassembled WGS sequence"/>
</dbReference>